<dbReference type="PROSITE" id="PS01136">
    <property type="entry name" value="UPF0034"/>
    <property type="match status" value="1"/>
</dbReference>
<feature type="binding site" evidence="14">
    <location>
        <position position="148"/>
    </location>
    <ligand>
        <name>FMN</name>
        <dbReference type="ChEBI" id="CHEBI:58210"/>
    </ligand>
</feature>
<evidence type="ECO:0000313" key="19">
    <source>
        <dbReference type="Proteomes" id="UP000319424"/>
    </source>
</evidence>
<evidence type="ECO:0000256" key="11">
    <source>
        <dbReference type="ARBA" id="ARBA00048802"/>
    </source>
</evidence>
<keyword evidence="7" id="KW-0521">NADP</keyword>
<dbReference type="SUPFAM" id="SSF51395">
    <property type="entry name" value="FMN-linked oxidoreductases"/>
    <property type="match status" value="1"/>
</dbReference>
<keyword evidence="4 12" id="KW-0285">Flavoprotein</keyword>
<dbReference type="GO" id="GO:0000049">
    <property type="term" value="F:tRNA binding"/>
    <property type="evidence" value="ECO:0007669"/>
    <property type="project" value="UniProtKB-KW"/>
</dbReference>
<dbReference type="EMBL" id="MBEW02000033">
    <property type="protein sequence ID" value="RDY20495.1"/>
    <property type="molecule type" value="Genomic_DNA"/>
</dbReference>
<dbReference type="InterPro" id="IPR018517">
    <property type="entry name" value="tRNA_hU_synthase_CS"/>
</dbReference>
<evidence type="ECO:0000313" key="16">
    <source>
        <dbReference type="EMBL" id="RDY20495.1"/>
    </source>
</evidence>
<keyword evidence="6 12" id="KW-0819">tRNA processing</keyword>
<dbReference type="GO" id="GO:0017150">
    <property type="term" value="F:tRNA dihydrouridine synthase activity"/>
    <property type="evidence" value="ECO:0007669"/>
    <property type="project" value="InterPro"/>
</dbReference>
<comment type="similarity">
    <text evidence="12">Belongs to the dus family.</text>
</comment>
<proteinExistence type="inferred from homology"/>
<reference evidence="17 19" key="3">
    <citation type="submission" date="2019-07" db="EMBL/GenBank/DDBJ databases">
        <title>Criibacterium bergeronii gen. nov., sp. nov. isolated from human clinical samples.</title>
        <authorList>
            <person name="Maheux A.F."/>
            <person name="Boudreau D.K."/>
            <person name="Berube E."/>
            <person name="Brodeur S."/>
            <person name="Bernard K.A."/>
            <person name="Abed J.Y."/>
            <person name="Ducrey E."/>
            <person name="Guay E.F."/>
            <person name="Raymond F."/>
            <person name="Corbeil J."/>
            <person name="Domingo M.-C."/>
            <person name="Roy P.H."/>
            <person name="Boissinot M."/>
            <person name="Tocheva E.I."/>
            <person name="Omar R.F."/>
        </authorList>
    </citation>
    <scope>NUCLEOTIDE SEQUENCE [LARGE SCALE GENOMIC DNA]</scope>
    <source>
        <strain evidence="17 19">CCRI-24246</strain>
    </source>
</reference>
<evidence type="ECO:0000313" key="18">
    <source>
        <dbReference type="Proteomes" id="UP000093352"/>
    </source>
</evidence>
<dbReference type="PANTHER" id="PTHR45846:SF1">
    <property type="entry name" value="TRNA-DIHYDROURIDINE(47) SYNTHASE [NAD(P)(+)]-LIKE"/>
    <property type="match status" value="1"/>
</dbReference>
<dbReference type="CDD" id="cd02801">
    <property type="entry name" value="DUS_like_FMN"/>
    <property type="match status" value="1"/>
</dbReference>
<dbReference type="PANTHER" id="PTHR45846">
    <property type="entry name" value="TRNA-DIHYDROURIDINE(47) SYNTHASE [NAD(P)(+)]-LIKE"/>
    <property type="match status" value="1"/>
</dbReference>
<feature type="binding site" evidence="14">
    <location>
        <position position="78"/>
    </location>
    <ligand>
        <name>FMN</name>
        <dbReference type="ChEBI" id="CHEBI:58210"/>
    </ligand>
</feature>
<dbReference type="STRING" id="1871336.BBG48_05815"/>
<dbReference type="NCBIfam" id="TIGR00737">
    <property type="entry name" value="nifR3_yhdG"/>
    <property type="match status" value="1"/>
</dbReference>
<dbReference type="EMBL" id="VJXW01000001">
    <property type="protein sequence ID" value="TRW28518.1"/>
    <property type="molecule type" value="Genomic_DNA"/>
</dbReference>
<keyword evidence="14" id="KW-0547">Nucleotide-binding</keyword>
<keyword evidence="18" id="KW-1185">Reference proteome</keyword>
<evidence type="ECO:0000256" key="3">
    <source>
        <dbReference type="ARBA" id="ARBA00022555"/>
    </source>
</evidence>
<keyword evidence="9 12" id="KW-0560">Oxidoreductase</keyword>
<evidence type="ECO:0000313" key="17">
    <source>
        <dbReference type="EMBL" id="TRW28518.1"/>
    </source>
</evidence>
<reference evidence="16" key="2">
    <citation type="submission" date="2018-07" db="EMBL/GenBank/DDBJ databases">
        <authorList>
            <person name="Quirk P.G."/>
            <person name="Krulwich T.A."/>
        </authorList>
    </citation>
    <scope>NUCLEOTIDE SEQUENCE</scope>
    <source>
        <strain evidence="16">CCRI-22567</strain>
    </source>
</reference>
<evidence type="ECO:0000259" key="15">
    <source>
        <dbReference type="Pfam" id="PF01207"/>
    </source>
</evidence>
<dbReference type="Proteomes" id="UP000093352">
    <property type="component" value="Unassembled WGS sequence"/>
</dbReference>
<keyword evidence="5 12" id="KW-0288">FMN</keyword>
<dbReference type="AlphaFoldDB" id="A0A371IJ39"/>
<evidence type="ECO:0000256" key="10">
    <source>
        <dbReference type="ARBA" id="ARBA00048205"/>
    </source>
</evidence>
<organism evidence="16 18">
    <name type="scientific">Criibacterium bergeronii</name>
    <dbReference type="NCBI Taxonomy" id="1871336"/>
    <lineage>
        <taxon>Bacteria</taxon>
        <taxon>Bacillati</taxon>
        <taxon>Bacillota</taxon>
        <taxon>Clostridia</taxon>
        <taxon>Peptostreptococcales</taxon>
        <taxon>Filifactoraceae</taxon>
        <taxon>Criibacterium</taxon>
    </lineage>
</organism>
<feature type="binding site" evidence="14">
    <location>
        <begin position="24"/>
        <end position="26"/>
    </location>
    <ligand>
        <name>FMN</name>
        <dbReference type="ChEBI" id="CHEBI:58210"/>
    </ligand>
</feature>
<dbReference type="RefSeq" id="WP_068911887.1">
    <property type="nucleotide sequence ID" value="NZ_MBEW02000033.1"/>
</dbReference>
<dbReference type="Gene3D" id="3.20.20.70">
    <property type="entry name" value="Aldolase class I"/>
    <property type="match status" value="1"/>
</dbReference>
<feature type="active site" description="Proton donor" evidence="13">
    <location>
        <position position="109"/>
    </location>
</feature>
<evidence type="ECO:0000256" key="12">
    <source>
        <dbReference type="PIRNR" id="PIRNR006621"/>
    </source>
</evidence>
<evidence type="ECO:0000256" key="1">
    <source>
        <dbReference type="ARBA" id="ARBA00001917"/>
    </source>
</evidence>
<evidence type="ECO:0000256" key="4">
    <source>
        <dbReference type="ARBA" id="ARBA00022630"/>
    </source>
</evidence>
<dbReference type="Gene3D" id="1.10.1200.80">
    <property type="entry name" value="Putative flavin oxidoreducatase, domain 2"/>
    <property type="match status" value="1"/>
</dbReference>
<evidence type="ECO:0000256" key="14">
    <source>
        <dbReference type="PIRSR" id="PIRSR006621-2"/>
    </source>
</evidence>
<evidence type="ECO:0000256" key="9">
    <source>
        <dbReference type="ARBA" id="ARBA00023002"/>
    </source>
</evidence>
<keyword evidence="8" id="KW-0694">RNA-binding</keyword>
<feature type="binding site" evidence="14">
    <location>
        <position position="178"/>
    </location>
    <ligand>
        <name>FMN</name>
        <dbReference type="ChEBI" id="CHEBI:58210"/>
    </ligand>
</feature>
<evidence type="ECO:0000256" key="6">
    <source>
        <dbReference type="ARBA" id="ARBA00022694"/>
    </source>
</evidence>
<comment type="catalytic activity">
    <reaction evidence="10">
        <text>a 5,6-dihydrouridine in tRNA + NADP(+) = a uridine in tRNA + NADPH + H(+)</text>
        <dbReference type="Rhea" id="RHEA:23624"/>
        <dbReference type="Rhea" id="RHEA-COMP:13339"/>
        <dbReference type="Rhea" id="RHEA-COMP:13887"/>
        <dbReference type="ChEBI" id="CHEBI:15378"/>
        <dbReference type="ChEBI" id="CHEBI:57783"/>
        <dbReference type="ChEBI" id="CHEBI:58349"/>
        <dbReference type="ChEBI" id="CHEBI:65315"/>
        <dbReference type="ChEBI" id="CHEBI:74443"/>
    </reaction>
</comment>
<comment type="cofactor">
    <cofactor evidence="1 12 14">
        <name>FMN</name>
        <dbReference type="ChEBI" id="CHEBI:58210"/>
    </cofactor>
</comment>
<dbReference type="OrthoDB" id="9764501at2"/>
<dbReference type="InterPro" id="IPR024036">
    <property type="entry name" value="tRNA-dHydroUridine_Synthase_C"/>
</dbReference>
<evidence type="ECO:0000256" key="13">
    <source>
        <dbReference type="PIRSR" id="PIRSR006621-1"/>
    </source>
</evidence>
<dbReference type="Pfam" id="PF01207">
    <property type="entry name" value="Dus"/>
    <property type="match status" value="1"/>
</dbReference>
<name>A0A371IJ39_9FIRM</name>
<evidence type="ECO:0000256" key="7">
    <source>
        <dbReference type="ARBA" id="ARBA00022857"/>
    </source>
</evidence>
<reference evidence="16 18" key="1">
    <citation type="journal article" date="2016" name="Genome Announc.">
        <title>Draft Genome Sequence of Criibacterium bergeronii gen. nov., sp. nov., Strain CCRI-22567T, Isolated from a Vaginal Sample from a Woman with Bacterial Vaginosis.</title>
        <authorList>
            <person name="Maheux A.F."/>
            <person name="Berube E."/>
            <person name="Boudreau D.K."/>
            <person name="Raymond F."/>
            <person name="Corbeil J."/>
            <person name="Roy P.H."/>
            <person name="Boissinot M."/>
            <person name="Omar R.F."/>
        </authorList>
    </citation>
    <scope>NUCLEOTIDE SEQUENCE [LARGE SCALE GENOMIC DNA]</scope>
    <source>
        <strain evidence="16 18">CCRI-22567</strain>
    </source>
</reference>
<dbReference type="EC" id="1.3.1.-" evidence="12"/>
<evidence type="ECO:0000256" key="2">
    <source>
        <dbReference type="ARBA" id="ARBA00002790"/>
    </source>
</evidence>
<dbReference type="PIRSF" id="PIRSF006621">
    <property type="entry name" value="Dus"/>
    <property type="match status" value="1"/>
</dbReference>
<evidence type="ECO:0000256" key="8">
    <source>
        <dbReference type="ARBA" id="ARBA00022884"/>
    </source>
</evidence>
<dbReference type="InterPro" id="IPR001269">
    <property type="entry name" value="DUS_fam"/>
</dbReference>
<feature type="domain" description="DUS-like FMN-binding" evidence="15">
    <location>
        <begin position="21"/>
        <end position="319"/>
    </location>
</feature>
<comment type="catalytic activity">
    <reaction evidence="11">
        <text>a 5,6-dihydrouridine in tRNA + NAD(+) = a uridine in tRNA + NADH + H(+)</text>
        <dbReference type="Rhea" id="RHEA:54452"/>
        <dbReference type="Rhea" id="RHEA-COMP:13339"/>
        <dbReference type="Rhea" id="RHEA-COMP:13887"/>
        <dbReference type="ChEBI" id="CHEBI:15378"/>
        <dbReference type="ChEBI" id="CHEBI:57540"/>
        <dbReference type="ChEBI" id="CHEBI:57945"/>
        <dbReference type="ChEBI" id="CHEBI:65315"/>
        <dbReference type="ChEBI" id="CHEBI:74443"/>
    </reaction>
</comment>
<accession>A0A371IJ39</accession>
<gene>
    <name evidence="17" type="primary">dusB</name>
    <name evidence="16" type="ORF">BBG48_009720</name>
    <name evidence="17" type="ORF">FL857_00085</name>
</gene>
<comment type="caution">
    <text evidence="16">The sequence shown here is derived from an EMBL/GenBank/DDBJ whole genome shotgun (WGS) entry which is preliminary data.</text>
</comment>
<dbReference type="Proteomes" id="UP000319424">
    <property type="component" value="Unassembled WGS sequence"/>
</dbReference>
<dbReference type="InterPro" id="IPR035587">
    <property type="entry name" value="DUS-like_FMN-bd"/>
</dbReference>
<dbReference type="InterPro" id="IPR013785">
    <property type="entry name" value="Aldolase_TIM"/>
</dbReference>
<dbReference type="GO" id="GO:0050660">
    <property type="term" value="F:flavin adenine dinucleotide binding"/>
    <property type="evidence" value="ECO:0007669"/>
    <property type="project" value="InterPro"/>
</dbReference>
<feature type="binding site" evidence="14">
    <location>
        <begin position="233"/>
        <end position="234"/>
    </location>
    <ligand>
        <name>FMN</name>
        <dbReference type="ChEBI" id="CHEBI:58210"/>
    </ligand>
</feature>
<evidence type="ECO:0000256" key="5">
    <source>
        <dbReference type="ARBA" id="ARBA00022643"/>
    </source>
</evidence>
<dbReference type="InterPro" id="IPR004652">
    <property type="entry name" value="DusB-like"/>
</dbReference>
<protein>
    <recommendedName>
        <fullName evidence="12">tRNA-dihydrouridine synthase</fullName>
        <ecNumber evidence="12">1.3.1.-</ecNumber>
    </recommendedName>
</protein>
<comment type="function">
    <text evidence="2 12">Catalyzes the synthesis of 5,6-dihydrouridine (D), a modified base found in the D-loop of most tRNAs, via the reduction of the C5-C6 double bond in target uridines.</text>
</comment>
<keyword evidence="3" id="KW-0820">tRNA-binding</keyword>
<sequence>MIKTNNNNLKIADLNLDTNLLLAPMAGYTNLPFRLMCEKGGAKLTCTEMINSKALYYKDQKTQEMLNTTGQQNKVAVQIFGSDPYYMSEAAKILCDLNRFAIIDINMGCPAPKIIKNGDGSALMKDMLTAGKIVEAVKKASNVPVTVKMRKGIDETNVNVVEFAKYIQDSGADLVTVHGRTQKQYYTGTADLDIIKQVKDTLSIPVIANGDAFTPEKIKYILDYTGCDGVMVGRAAQNNPCIFCEYEQYIKTGQYKQTSDKDKVLNAIENYKLAIGLFGEDVGVRQMRKQLYCYLKSIKNSTAIKQELSTENSYQKVIDVLSEYADSLE</sequence>